<accession>A0A2K0SVG7</accession>
<dbReference type="SUPFAM" id="SSF54427">
    <property type="entry name" value="NTF2-like"/>
    <property type="match status" value="1"/>
</dbReference>
<dbReference type="AlphaFoldDB" id="A0A2K0SVG7"/>
<dbReference type="Pfam" id="PF12680">
    <property type="entry name" value="SnoaL_2"/>
    <property type="match status" value="1"/>
</dbReference>
<dbReference type="InterPro" id="IPR037401">
    <property type="entry name" value="SnoaL-like"/>
</dbReference>
<sequence>MAAAAGVMAILESTYNSLDLEAILELYADDARFSAHLFGLVGVDKSWIRAFYSDLIEYNENVEFVTRCVTGTPDLTVWECDVKWTARLPSTALGTVRGDKVVMRGVSLLSWREGYIVEQKDYFHIAQKGS</sequence>
<proteinExistence type="predicted"/>
<name>A0A2K0SVG7_9HYPO</name>
<evidence type="ECO:0000313" key="3">
    <source>
        <dbReference type="Proteomes" id="UP000236546"/>
    </source>
</evidence>
<gene>
    <name evidence="2" type="ORF">TGAMA5MH_10839</name>
</gene>
<evidence type="ECO:0000313" key="2">
    <source>
        <dbReference type="EMBL" id="PNP37270.1"/>
    </source>
</evidence>
<dbReference type="OrthoDB" id="5305593at2759"/>
<dbReference type="InterPro" id="IPR032710">
    <property type="entry name" value="NTF2-like_dom_sf"/>
</dbReference>
<dbReference type="EMBL" id="MTYH01000156">
    <property type="protein sequence ID" value="PNP37270.1"/>
    <property type="molecule type" value="Genomic_DNA"/>
</dbReference>
<comment type="caution">
    <text evidence="2">The sequence shown here is derived from an EMBL/GenBank/DDBJ whole genome shotgun (WGS) entry which is preliminary data.</text>
</comment>
<organism evidence="2 3">
    <name type="scientific">Trichoderma gamsii</name>
    <dbReference type="NCBI Taxonomy" id="398673"/>
    <lineage>
        <taxon>Eukaryota</taxon>
        <taxon>Fungi</taxon>
        <taxon>Dikarya</taxon>
        <taxon>Ascomycota</taxon>
        <taxon>Pezizomycotina</taxon>
        <taxon>Sordariomycetes</taxon>
        <taxon>Hypocreomycetidae</taxon>
        <taxon>Hypocreales</taxon>
        <taxon>Hypocreaceae</taxon>
        <taxon>Trichoderma</taxon>
    </lineage>
</organism>
<protein>
    <recommendedName>
        <fullName evidence="1">SnoaL-like domain-containing protein</fullName>
    </recommendedName>
</protein>
<evidence type="ECO:0000259" key="1">
    <source>
        <dbReference type="Pfam" id="PF12680"/>
    </source>
</evidence>
<dbReference type="Proteomes" id="UP000236546">
    <property type="component" value="Unassembled WGS sequence"/>
</dbReference>
<reference evidence="2 3" key="1">
    <citation type="submission" date="2017-02" db="EMBL/GenBank/DDBJ databases">
        <title>Genomes of Trichoderma spp. with biocontrol activity.</title>
        <authorList>
            <person name="Gardiner D."/>
            <person name="Kazan K."/>
            <person name="Vos C."/>
            <person name="Harvey P."/>
        </authorList>
    </citation>
    <scope>NUCLEOTIDE SEQUENCE [LARGE SCALE GENOMIC DNA]</scope>
    <source>
        <strain evidence="2 3">A5MH</strain>
    </source>
</reference>
<feature type="domain" description="SnoaL-like" evidence="1">
    <location>
        <begin position="14"/>
        <end position="118"/>
    </location>
</feature>
<dbReference type="Gene3D" id="3.10.450.50">
    <property type="match status" value="1"/>
</dbReference>